<evidence type="ECO:0000256" key="15">
    <source>
        <dbReference type="SAM" id="Phobius"/>
    </source>
</evidence>
<evidence type="ECO:0000256" key="6">
    <source>
        <dbReference type="ARBA" id="ARBA00022553"/>
    </source>
</evidence>
<dbReference type="InterPro" id="IPR003661">
    <property type="entry name" value="HisK_dim/P_dom"/>
</dbReference>
<keyword evidence="13" id="KW-0902">Two-component regulatory system</keyword>
<evidence type="ECO:0000256" key="8">
    <source>
        <dbReference type="ARBA" id="ARBA00022692"/>
    </source>
</evidence>
<dbReference type="PROSITE" id="PS50109">
    <property type="entry name" value="HIS_KIN"/>
    <property type="match status" value="1"/>
</dbReference>
<evidence type="ECO:0000256" key="7">
    <source>
        <dbReference type="ARBA" id="ARBA00022679"/>
    </source>
</evidence>
<proteinExistence type="predicted"/>
<keyword evidence="4" id="KW-1003">Cell membrane</keyword>
<dbReference type="EMBL" id="FNKP01000003">
    <property type="protein sequence ID" value="SDR49965.1"/>
    <property type="molecule type" value="Genomic_DNA"/>
</dbReference>
<evidence type="ECO:0000256" key="2">
    <source>
        <dbReference type="ARBA" id="ARBA00004429"/>
    </source>
</evidence>
<dbReference type="PANTHER" id="PTHR44936:SF5">
    <property type="entry name" value="SENSOR HISTIDINE KINASE ENVZ"/>
    <property type="match status" value="1"/>
</dbReference>
<dbReference type="PRINTS" id="PR00344">
    <property type="entry name" value="BCTRLSENSOR"/>
</dbReference>
<dbReference type="InterPro" id="IPR003660">
    <property type="entry name" value="HAMP_dom"/>
</dbReference>
<evidence type="ECO:0000256" key="10">
    <source>
        <dbReference type="ARBA" id="ARBA00022777"/>
    </source>
</evidence>
<dbReference type="Gene3D" id="1.10.287.130">
    <property type="match status" value="1"/>
</dbReference>
<keyword evidence="6" id="KW-0597">Phosphoprotein</keyword>
<dbReference type="RefSeq" id="WP_074771720.1">
    <property type="nucleotide sequence ID" value="NZ_FNKP01000003.1"/>
</dbReference>
<name>A0A1H1JJZ2_9BURK</name>
<dbReference type="CDD" id="cd00082">
    <property type="entry name" value="HisKA"/>
    <property type="match status" value="1"/>
</dbReference>
<keyword evidence="10 18" id="KW-0418">Kinase</keyword>
<dbReference type="PANTHER" id="PTHR44936">
    <property type="entry name" value="SENSOR PROTEIN CREC"/>
    <property type="match status" value="1"/>
</dbReference>
<evidence type="ECO:0000256" key="11">
    <source>
        <dbReference type="ARBA" id="ARBA00022840"/>
    </source>
</evidence>
<evidence type="ECO:0000256" key="4">
    <source>
        <dbReference type="ARBA" id="ARBA00022475"/>
    </source>
</evidence>
<keyword evidence="8 15" id="KW-0812">Transmembrane</keyword>
<keyword evidence="9" id="KW-0547">Nucleotide-binding</keyword>
<dbReference type="Pfam" id="PF02518">
    <property type="entry name" value="HATPase_c"/>
    <property type="match status" value="1"/>
</dbReference>
<keyword evidence="11" id="KW-0067">ATP-binding</keyword>
<dbReference type="GO" id="GO:0005524">
    <property type="term" value="F:ATP binding"/>
    <property type="evidence" value="ECO:0007669"/>
    <property type="project" value="UniProtKB-KW"/>
</dbReference>
<comment type="subcellular location">
    <subcellularLocation>
        <location evidence="2">Cell inner membrane</location>
        <topology evidence="2">Multi-pass membrane protein</topology>
    </subcellularLocation>
</comment>
<evidence type="ECO:0000256" key="5">
    <source>
        <dbReference type="ARBA" id="ARBA00022519"/>
    </source>
</evidence>
<dbReference type="InterPro" id="IPR004358">
    <property type="entry name" value="Sig_transdc_His_kin-like_C"/>
</dbReference>
<dbReference type="Proteomes" id="UP000183487">
    <property type="component" value="Unassembled WGS sequence"/>
</dbReference>
<comment type="catalytic activity">
    <reaction evidence="1">
        <text>ATP + protein L-histidine = ADP + protein N-phospho-L-histidine.</text>
        <dbReference type="EC" id="2.7.13.3"/>
    </reaction>
</comment>
<dbReference type="Pfam" id="PF00512">
    <property type="entry name" value="HisKA"/>
    <property type="match status" value="1"/>
</dbReference>
<evidence type="ECO:0000259" key="17">
    <source>
        <dbReference type="PROSITE" id="PS50885"/>
    </source>
</evidence>
<dbReference type="SMART" id="SM00387">
    <property type="entry name" value="HATPase_c"/>
    <property type="match status" value="1"/>
</dbReference>
<keyword evidence="12 15" id="KW-1133">Transmembrane helix</keyword>
<dbReference type="InterPro" id="IPR036097">
    <property type="entry name" value="HisK_dim/P_sf"/>
</dbReference>
<gene>
    <name evidence="18" type="ORF">SAMN05443245_6547</name>
</gene>
<dbReference type="EC" id="2.7.13.3" evidence="3"/>
<dbReference type="CDD" id="cd00075">
    <property type="entry name" value="HATPase"/>
    <property type="match status" value="1"/>
</dbReference>
<dbReference type="InterPro" id="IPR003594">
    <property type="entry name" value="HATPase_dom"/>
</dbReference>
<feature type="transmembrane region" description="Helical" evidence="15">
    <location>
        <begin position="169"/>
        <end position="192"/>
    </location>
</feature>
<keyword evidence="19" id="KW-1185">Reference proteome</keyword>
<protein>
    <recommendedName>
        <fullName evidence="3">histidine kinase</fullName>
        <ecNumber evidence="3">2.7.13.3</ecNumber>
    </recommendedName>
</protein>
<keyword evidence="5" id="KW-0997">Cell inner membrane</keyword>
<evidence type="ECO:0000256" key="3">
    <source>
        <dbReference type="ARBA" id="ARBA00012438"/>
    </source>
</evidence>
<dbReference type="SMART" id="SM00388">
    <property type="entry name" value="HisKA"/>
    <property type="match status" value="1"/>
</dbReference>
<evidence type="ECO:0000259" key="16">
    <source>
        <dbReference type="PROSITE" id="PS50109"/>
    </source>
</evidence>
<dbReference type="InterPro" id="IPR050980">
    <property type="entry name" value="2C_sensor_his_kinase"/>
</dbReference>
<dbReference type="InterPro" id="IPR005467">
    <property type="entry name" value="His_kinase_dom"/>
</dbReference>
<dbReference type="PROSITE" id="PS50885">
    <property type="entry name" value="HAMP"/>
    <property type="match status" value="1"/>
</dbReference>
<feature type="transmembrane region" description="Helical" evidence="15">
    <location>
        <begin position="12"/>
        <end position="33"/>
    </location>
</feature>
<keyword evidence="14 15" id="KW-0472">Membrane</keyword>
<dbReference type="Gene3D" id="3.30.565.10">
    <property type="entry name" value="Histidine kinase-like ATPase, C-terminal domain"/>
    <property type="match status" value="1"/>
</dbReference>
<keyword evidence="7" id="KW-0808">Transferase</keyword>
<evidence type="ECO:0000313" key="18">
    <source>
        <dbReference type="EMBL" id="SDR49965.1"/>
    </source>
</evidence>
<dbReference type="SUPFAM" id="SSF55874">
    <property type="entry name" value="ATPase domain of HSP90 chaperone/DNA topoisomerase II/histidine kinase"/>
    <property type="match status" value="1"/>
</dbReference>
<accession>A0A1H1JJZ2</accession>
<organism evidence="18 19">
    <name type="scientific">Paraburkholderia fungorum</name>
    <dbReference type="NCBI Taxonomy" id="134537"/>
    <lineage>
        <taxon>Bacteria</taxon>
        <taxon>Pseudomonadati</taxon>
        <taxon>Pseudomonadota</taxon>
        <taxon>Betaproteobacteria</taxon>
        <taxon>Burkholderiales</taxon>
        <taxon>Burkholderiaceae</taxon>
        <taxon>Paraburkholderia</taxon>
    </lineage>
</organism>
<evidence type="ECO:0000256" key="12">
    <source>
        <dbReference type="ARBA" id="ARBA00022989"/>
    </source>
</evidence>
<evidence type="ECO:0000256" key="14">
    <source>
        <dbReference type="ARBA" id="ARBA00023136"/>
    </source>
</evidence>
<evidence type="ECO:0000313" key="19">
    <source>
        <dbReference type="Proteomes" id="UP000183487"/>
    </source>
</evidence>
<feature type="domain" description="HAMP" evidence="17">
    <location>
        <begin position="189"/>
        <end position="241"/>
    </location>
</feature>
<dbReference type="SUPFAM" id="SSF47384">
    <property type="entry name" value="Homodimeric domain of signal transducing histidine kinase"/>
    <property type="match status" value="1"/>
</dbReference>
<evidence type="ECO:0000256" key="1">
    <source>
        <dbReference type="ARBA" id="ARBA00000085"/>
    </source>
</evidence>
<dbReference type="GO" id="GO:0000155">
    <property type="term" value="F:phosphorelay sensor kinase activity"/>
    <property type="evidence" value="ECO:0007669"/>
    <property type="project" value="InterPro"/>
</dbReference>
<sequence length="459" mass="50251">MNIRLRVPDTIAWRIALTVGAAILSVLVFSALFDRFAGPSAAERARLERADDAIRMIEVAPSGNRQQLADTITVADKVVLYPAGSSIAKRLEAARLHAPSPETMGWFRDNGHERRSMIFTSSDPLSRTIDFDRVAHPDAYFMAVQLRDDSWVMFIANRRPWGNLLPARIATTLASVASLILAASMLATYFLARPLRQFAEELRQIGGDPRAGPVREAGPKELRAAINAFNALQAQLRKFVDDRTLMLAAISHDLRTPLTKIRLRGEFIEDEEQRLRLFRDVDDLQAMADSALSFFRDDYKDEESTVFDFAGLLRTIADDYSDQGAAVRYTGPDRLAISGRPFSLRRACMNLIDNAVKWGGSADLELTPTPTGVALTVSDRGPGIPADSLEKVFSPFFRVEQSRNRSTGGMGLGLTSALAVIRTHAGDIALSNRPGGGLTVRVTLPVAAKIVGSGKNSKA</sequence>
<dbReference type="GO" id="GO:0005886">
    <property type="term" value="C:plasma membrane"/>
    <property type="evidence" value="ECO:0007669"/>
    <property type="project" value="UniProtKB-SubCell"/>
</dbReference>
<evidence type="ECO:0000256" key="13">
    <source>
        <dbReference type="ARBA" id="ARBA00023012"/>
    </source>
</evidence>
<feature type="domain" description="Histidine kinase" evidence="16">
    <location>
        <begin position="249"/>
        <end position="448"/>
    </location>
</feature>
<reference evidence="19" key="1">
    <citation type="submission" date="2016-10" db="EMBL/GenBank/DDBJ databases">
        <authorList>
            <person name="Varghese N."/>
            <person name="Submissions S."/>
        </authorList>
    </citation>
    <scope>NUCLEOTIDE SEQUENCE [LARGE SCALE GENOMIC DNA]</scope>
    <source>
        <strain evidence="19">GAS106B</strain>
    </source>
</reference>
<evidence type="ECO:0000256" key="9">
    <source>
        <dbReference type="ARBA" id="ARBA00022741"/>
    </source>
</evidence>
<dbReference type="InterPro" id="IPR036890">
    <property type="entry name" value="HATPase_C_sf"/>
</dbReference>
<dbReference type="OrthoDB" id="9804645at2"/>
<dbReference type="AlphaFoldDB" id="A0A1H1JJZ2"/>